<proteinExistence type="inferred from homology"/>
<evidence type="ECO:0000259" key="3">
    <source>
        <dbReference type="PROSITE" id="PS50801"/>
    </source>
</evidence>
<dbReference type="InterPro" id="IPR003658">
    <property type="entry name" value="Anti-sigma_ant"/>
</dbReference>
<dbReference type="AlphaFoldDB" id="A0A5M3VZB0"/>
<evidence type="ECO:0000313" key="5">
    <source>
        <dbReference type="Proteomes" id="UP000334990"/>
    </source>
</evidence>
<name>A0A5M3VZB0_9ACTN</name>
<dbReference type="SUPFAM" id="SSF52091">
    <property type="entry name" value="SpoIIaa-like"/>
    <property type="match status" value="1"/>
</dbReference>
<dbReference type="InterPro" id="IPR002645">
    <property type="entry name" value="STAS_dom"/>
</dbReference>
<organism evidence="4 5">
    <name type="scientific">Acrocarpospora corrugata</name>
    <dbReference type="NCBI Taxonomy" id="35763"/>
    <lineage>
        <taxon>Bacteria</taxon>
        <taxon>Bacillati</taxon>
        <taxon>Actinomycetota</taxon>
        <taxon>Actinomycetes</taxon>
        <taxon>Streptosporangiales</taxon>
        <taxon>Streptosporangiaceae</taxon>
        <taxon>Acrocarpospora</taxon>
    </lineage>
</organism>
<dbReference type="CDD" id="cd07043">
    <property type="entry name" value="STAS_anti-anti-sigma_factors"/>
    <property type="match status" value="1"/>
</dbReference>
<accession>A0A5M3VZB0</accession>
<comment type="caution">
    <text evidence="4">The sequence shown here is derived from an EMBL/GenBank/DDBJ whole genome shotgun (WGS) entry which is preliminary data.</text>
</comment>
<dbReference type="NCBIfam" id="TIGR00377">
    <property type="entry name" value="ant_ant_sig"/>
    <property type="match status" value="1"/>
</dbReference>
<dbReference type="GO" id="GO:0043856">
    <property type="term" value="F:anti-sigma factor antagonist activity"/>
    <property type="evidence" value="ECO:0007669"/>
    <property type="project" value="InterPro"/>
</dbReference>
<dbReference type="PROSITE" id="PS50801">
    <property type="entry name" value="STAS"/>
    <property type="match status" value="1"/>
</dbReference>
<dbReference type="PANTHER" id="PTHR33495:SF2">
    <property type="entry name" value="ANTI-SIGMA FACTOR ANTAGONIST TM_1081-RELATED"/>
    <property type="match status" value="1"/>
</dbReference>
<dbReference type="PANTHER" id="PTHR33495">
    <property type="entry name" value="ANTI-SIGMA FACTOR ANTAGONIST TM_1081-RELATED-RELATED"/>
    <property type="match status" value="1"/>
</dbReference>
<reference evidence="4 5" key="1">
    <citation type="submission" date="2019-10" db="EMBL/GenBank/DDBJ databases">
        <title>Whole genome shotgun sequence of Acrocarpospora corrugata NBRC 13972.</title>
        <authorList>
            <person name="Ichikawa N."/>
            <person name="Kimura A."/>
            <person name="Kitahashi Y."/>
            <person name="Komaki H."/>
            <person name="Oguchi A."/>
        </authorList>
    </citation>
    <scope>NUCLEOTIDE SEQUENCE [LARGE SCALE GENOMIC DNA]</scope>
    <source>
        <strain evidence="4 5">NBRC 13972</strain>
    </source>
</reference>
<gene>
    <name evidence="4" type="ORF">Acor_31460</name>
</gene>
<dbReference type="Proteomes" id="UP000334990">
    <property type="component" value="Unassembled WGS sequence"/>
</dbReference>
<dbReference type="Gene3D" id="3.30.750.24">
    <property type="entry name" value="STAS domain"/>
    <property type="match status" value="1"/>
</dbReference>
<dbReference type="EMBL" id="BLAD01000048">
    <property type="protein sequence ID" value="GES01082.1"/>
    <property type="molecule type" value="Genomic_DNA"/>
</dbReference>
<sequence>MSYDGEGALMPSLQVRTDRHDPYVVITVLGDVDTTTIDHLQEQVKHAQRVSAHLLFDLAGMTFMDSAGIRVLLDAYNHARANQGTVAVCSPRPSPRKVMELVGLTDYIPVHDTLIEALTEL</sequence>
<evidence type="ECO:0000313" key="4">
    <source>
        <dbReference type="EMBL" id="GES01082.1"/>
    </source>
</evidence>
<dbReference type="InterPro" id="IPR036513">
    <property type="entry name" value="STAS_dom_sf"/>
</dbReference>
<comment type="similarity">
    <text evidence="1 2">Belongs to the anti-sigma-factor antagonist family.</text>
</comment>
<evidence type="ECO:0000256" key="2">
    <source>
        <dbReference type="RuleBase" id="RU003749"/>
    </source>
</evidence>
<dbReference type="Pfam" id="PF01740">
    <property type="entry name" value="STAS"/>
    <property type="match status" value="1"/>
</dbReference>
<feature type="domain" description="STAS" evidence="3">
    <location>
        <begin position="13"/>
        <end position="121"/>
    </location>
</feature>
<keyword evidence="5" id="KW-1185">Reference proteome</keyword>
<protein>
    <recommendedName>
        <fullName evidence="2">Anti-sigma factor antagonist</fullName>
    </recommendedName>
</protein>
<evidence type="ECO:0000256" key="1">
    <source>
        <dbReference type="ARBA" id="ARBA00009013"/>
    </source>
</evidence>